<dbReference type="InterPro" id="IPR046350">
    <property type="entry name" value="Cystatin_sf"/>
</dbReference>
<dbReference type="SUPFAM" id="SSF54403">
    <property type="entry name" value="Cystatin/monellin"/>
    <property type="match status" value="1"/>
</dbReference>
<name>A0ABR0ADA9_9CRUS</name>
<evidence type="ECO:0000259" key="1">
    <source>
        <dbReference type="Pfam" id="PF00031"/>
    </source>
</evidence>
<dbReference type="PANTHER" id="PTHR47364">
    <property type="entry name" value="CYSTEINE PROTEINASE INHIBITOR 5"/>
    <property type="match status" value="1"/>
</dbReference>
<organism evidence="2 3">
    <name type="scientific">Daphnia magna</name>
    <dbReference type="NCBI Taxonomy" id="35525"/>
    <lineage>
        <taxon>Eukaryota</taxon>
        <taxon>Metazoa</taxon>
        <taxon>Ecdysozoa</taxon>
        <taxon>Arthropoda</taxon>
        <taxon>Crustacea</taxon>
        <taxon>Branchiopoda</taxon>
        <taxon>Diplostraca</taxon>
        <taxon>Cladocera</taxon>
        <taxon>Anomopoda</taxon>
        <taxon>Daphniidae</taxon>
        <taxon>Daphnia</taxon>
    </lineage>
</organism>
<dbReference type="EMBL" id="JAOYFB010000037">
    <property type="protein sequence ID" value="KAK4023063.1"/>
    <property type="molecule type" value="Genomic_DNA"/>
</dbReference>
<evidence type="ECO:0000313" key="3">
    <source>
        <dbReference type="Proteomes" id="UP001234178"/>
    </source>
</evidence>
<reference evidence="2 3" key="1">
    <citation type="journal article" date="2023" name="Nucleic Acids Res.">
        <title>The hologenome of Daphnia magna reveals possible DNA methylation and microbiome-mediated evolution of the host genome.</title>
        <authorList>
            <person name="Chaturvedi A."/>
            <person name="Li X."/>
            <person name="Dhandapani V."/>
            <person name="Marshall H."/>
            <person name="Kissane S."/>
            <person name="Cuenca-Cambronero M."/>
            <person name="Asole G."/>
            <person name="Calvet F."/>
            <person name="Ruiz-Romero M."/>
            <person name="Marangio P."/>
            <person name="Guigo R."/>
            <person name="Rago D."/>
            <person name="Mirbahai L."/>
            <person name="Eastwood N."/>
            <person name="Colbourne J.K."/>
            <person name="Zhou J."/>
            <person name="Mallon E."/>
            <person name="Orsini L."/>
        </authorList>
    </citation>
    <scope>NUCLEOTIDE SEQUENCE [LARGE SCALE GENOMIC DNA]</scope>
    <source>
        <strain evidence="2">LRV0_1</strain>
    </source>
</reference>
<dbReference type="CDD" id="cd00042">
    <property type="entry name" value="CY"/>
    <property type="match status" value="1"/>
</dbReference>
<gene>
    <name evidence="2" type="ORF">OUZ56_008498</name>
</gene>
<evidence type="ECO:0000313" key="2">
    <source>
        <dbReference type="EMBL" id="KAK4023063.1"/>
    </source>
</evidence>
<feature type="domain" description="Cystatin" evidence="1">
    <location>
        <begin position="79"/>
        <end position="149"/>
    </location>
</feature>
<dbReference type="PANTHER" id="PTHR47364:SF2">
    <property type="entry name" value="CYSTEINE PROTEINASE INHIBITOR 5"/>
    <property type="match status" value="1"/>
</dbReference>
<keyword evidence="3" id="KW-1185">Reference proteome</keyword>
<dbReference type="Gene3D" id="3.10.450.10">
    <property type="match status" value="1"/>
</dbReference>
<dbReference type="Pfam" id="PF00031">
    <property type="entry name" value="Cystatin"/>
    <property type="match status" value="1"/>
</dbReference>
<dbReference type="Proteomes" id="UP001234178">
    <property type="component" value="Unassembled WGS sequence"/>
</dbReference>
<proteinExistence type="predicted"/>
<sequence>MVYMTVSSIFRKTDFIEGKSSSEDAAYVNKAVAISFPCCSVHNMAKIATTVLFLAIVAIIINDAYSASVTKSEAGFAGDFSPANVDNAEVKKMADYAIKAISSSSKLGSIKLIRIVKAETQAGAGVNYKLNLEIDYANAGENAVPLPCEVVVFHQPLTNIHELSQLKCFPNAYTSAKTA</sequence>
<comment type="caution">
    <text evidence="2">The sequence shown here is derived from an EMBL/GenBank/DDBJ whole genome shotgun (WGS) entry which is preliminary data.</text>
</comment>
<accession>A0ABR0ADA9</accession>
<protein>
    <recommendedName>
        <fullName evidence="1">Cystatin domain-containing protein</fullName>
    </recommendedName>
</protein>
<dbReference type="InterPro" id="IPR000010">
    <property type="entry name" value="Cystatin_dom"/>
</dbReference>